<evidence type="ECO:0000256" key="6">
    <source>
        <dbReference type="ARBA" id="ARBA00022958"/>
    </source>
</evidence>
<evidence type="ECO:0000256" key="9">
    <source>
        <dbReference type="ARBA" id="ARBA00023136"/>
    </source>
</evidence>
<feature type="transmembrane region" description="Helical" evidence="11">
    <location>
        <begin position="72"/>
        <end position="98"/>
    </location>
</feature>
<dbReference type="GO" id="GO:1902600">
    <property type="term" value="P:proton transmembrane transport"/>
    <property type="evidence" value="ECO:0007669"/>
    <property type="project" value="InterPro"/>
</dbReference>
<evidence type="ECO:0000256" key="11">
    <source>
        <dbReference type="SAM" id="Phobius"/>
    </source>
</evidence>
<comment type="subcellular location">
    <subcellularLocation>
        <location evidence="1">Endomembrane system</location>
        <topology evidence="1">Multi-pass membrane protein</topology>
    </subcellularLocation>
</comment>
<proteinExistence type="predicted"/>
<feature type="compositionally biased region" description="Basic and acidic residues" evidence="10">
    <location>
        <begin position="382"/>
        <end position="403"/>
    </location>
</feature>
<dbReference type="PANTHER" id="PTHR46157:SF4">
    <property type="entry name" value="K(+) EFFLUX ANTIPORTER 3, CHLOROPLASTIC"/>
    <property type="match status" value="1"/>
</dbReference>
<accession>A0A7S1FUH2</accession>
<reference evidence="13" key="1">
    <citation type="submission" date="2021-01" db="EMBL/GenBank/DDBJ databases">
        <authorList>
            <person name="Corre E."/>
            <person name="Pelletier E."/>
            <person name="Niang G."/>
            <person name="Scheremetjew M."/>
            <person name="Finn R."/>
            <person name="Kale V."/>
            <person name="Holt S."/>
            <person name="Cochrane G."/>
            <person name="Meng A."/>
            <person name="Brown T."/>
            <person name="Cohen L."/>
        </authorList>
    </citation>
    <scope>NUCLEOTIDE SEQUENCE</scope>
    <source>
        <strain evidence="13">308</strain>
    </source>
</reference>
<dbReference type="GO" id="GO:0012505">
    <property type="term" value="C:endomembrane system"/>
    <property type="evidence" value="ECO:0007669"/>
    <property type="project" value="UniProtKB-SubCell"/>
</dbReference>
<evidence type="ECO:0000256" key="2">
    <source>
        <dbReference type="ARBA" id="ARBA00022448"/>
    </source>
</evidence>
<dbReference type="InterPro" id="IPR038770">
    <property type="entry name" value="Na+/solute_symporter_sf"/>
</dbReference>
<evidence type="ECO:0000256" key="1">
    <source>
        <dbReference type="ARBA" id="ARBA00004127"/>
    </source>
</evidence>
<keyword evidence="7 11" id="KW-1133">Transmembrane helix</keyword>
<evidence type="ECO:0000256" key="4">
    <source>
        <dbReference type="ARBA" id="ARBA00022538"/>
    </source>
</evidence>
<feature type="region of interest" description="Disordered" evidence="10">
    <location>
        <begin position="380"/>
        <end position="403"/>
    </location>
</feature>
<dbReference type="Pfam" id="PF02254">
    <property type="entry name" value="TrkA_N"/>
    <property type="match status" value="1"/>
</dbReference>
<evidence type="ECO:0000256" key="8">
    <source>
        <dbReference type="ARBA" id="ARBA00023065"/>
    </source>
</evidence>
<dbReference type="InterPro" id="IPR006153">
    <property type="entry name" value="Cation/H_exchanger_TM"/>
</dbReference>
<dbReference type="PROSITE" id="PS51201">
    <property type="entry name" value="RCK_N"/>
    <property type="match status" value="1"/>
</dbReference>
<name>A0A7S1FUH2_9STRA</name>
<feature type="transmembrane region" description="Helical" evidence="11">
    <location>
        <begin position="105"/>
        <end position="125"/>
    </location>
</feature>
<dbReference type="PANTHER" id="PTHR46157">
    <property type="entry name" value="K(+) EFFLUX ANTIPORTER 3, CHLOROPLASTIC"/>
    <property type="match status" value="1"/>
</dbReference>
<gene>
    <name evidence="13" type="ORF">CHYS00102_LOCUS18313</name>
</gene>
<protein>
    <recommendedName>
        <fullName evidence="12">RCK N-terminal domain-containing protein</fullName>
    </recommendedName>
</protein>
<dbReference type="GO" id="GO:0016020">
    <property type="term" value="C:membrane"/>
    <property type="evidence" value="ECO:0007669"/>
    <property type="project" value="InterPro"/>
</dbReference>
<feature type="transmembrane region" description="Helical" evidence="11">
    <location>
        <begin position="12"/>
        <end position="29"/>
    </location>
</feature>
<dbReference type="Gene3D" id="3.40.50.720">
    <property type="entry name" value="NAD(P)-binding Rossmann-like Domain"/>
    <property type="match status" value="1"/>
</dbReference>
<organism evidence="13">
    <name type="scientific">Corethron hystrix</name>
    <dbReference type="NCBI Taxonomy" id="216773"/>
    <lineage>
        <taxon>Eukaryota</taxon>
        <taxon>Sar</taxon>
        <taxon>Stramenopiles</taxon>
        <taxon>Ochrophyta</taxon>
        <taxon>Bacillariophyta</taxon>
        <taxon>Coscinodiscophyceae</taxon>
        <taxon>Corethrophycidae</taxon>
        <taxon>Corethrales</taxon>
        <taxon>Corethraceae</taxon>
        <taxon>Corethron</taxon>
    </lineage>
</organism>
<keyword evidence="8" id="KW-0406">Ion transport</keyword>
<evidence type="ECO:0000313" key="13">
    <source>
        <dbReference type="EMBL" id="CAD8891107.1"/>
    </source>
</evidence>
<keyword evidence="5 11" id="KW-0812">Transmembrane</keyword>
<keyword evidence="3" id="KW-0050">Antiport</keyword>
<dbReference type="FunFam" id="3.40.50.720:FF:000036">
    <property type="entry name" value="Glutathione-regulated potassium-efflux system protein KefB"/>
    <property type="match status" value="1"/>
</dbReference>
<dbReference type="GO" id="GO:0015297">
    <property type="term" value="F:antiporter activity"/>
    <property type="evidence" value="ECO:0007669"/>
    <property type="project" value="UniProtKB-KW"/>
</dbReference>
<dbReference type="Pfam" id="PF00999">
    <property type="entry name" value="Na_H_Exchanger"/>
    <property type="match status" value="1"/>
</dbReference>
<feature type="domain" description="RCK N-terminal" evidence="12">
    <location>
        <begin position="184"/>
        <end position="299"/>
    </location>
</feature>
<keyword evidence="9 11" id="KW-0472">Membrane</keyword>
<dbReference type="SUPFAM" id="SSF51735">
    <property type="entry name" value="NAD(P)-binding Rossmann-fold domains"/>
    <property type="match status" value="1"/>
</dbReference>
<dbReference type="EMBL" id="HBFR01025508">
    <property type="protein sequence ID" value="CAD8891107.1"/>
    <property type="molecule type" value="Transcribed_RNA"/>
</dbReference>
<evidence type="ECO:0000259" key="12">
    <source>
        <dbReference type="PROSITE" id="PS51201"/>
    </source>
</evidence>
<feature type="transmembrane region" description="Helical" evidence="11">
    <location>
        <begin position="41"/>
        <end position="60"/>
    </location>
</feature>
<evidence type="ECO:0000256" key="10">
    <source>
        <dbReference type="SAM" id="MobiDB-lite"/>
    </source>
</evidence>
<evidence type="ECO:0000256" key="7">
    <source>
        <dbReference type="ARBA" id="ARBA00022989"/>
    </source>
</evidence>
<dbReference type="InterPro" id="IPR036291">
    <property type="entry name" value="NAD(P)-bd_dom_sf"/>
</dbReference>
<evidence type="ECO:0000256" key="3">
    <source>
        <dbReference type="ARBA" id="ARBA00022449"/>
    </source>
</evidence>
<keyword evidence="6" id="KW-0630">Potassium</keyword>
<dbReference type="AlphaFoldDB" id="A0A7S1FUH2"/>
<keyword evidence="4" id="KW-0633">Potassium transport</keyword>
<dbReference type="Gene3D" id="1.20.1530.20">
    <property type="match status" value="1"/>
</dbReference>
<dbReference type="InterPro" id="IPR003148">
    <property type="entry name" value="RCK_N"/>
</dbReference>
<dbReference type="GO" id="GO:0006813">
    <property type="term" value="P:potassium ion transport"/>
    <property type="evidence" value="ECO:0007669"/>
    <property type="project" value="UniProtKB-KW"/>
</dbReference>
<keyword evidence="2" id="KW-0813">Transport</keyword>
<evidence type="ECO:0000256" key="5">
    <source>
        <dbReference type="ARBA" id="ARBA00022692"/>
    </source>
</evidence>
<sequence>MTVMGMSFLTEGLGLSNTLGAFLAGVLLSETKYRYQIEADIAPFRGILLGLFFLTVGFEIDLQLIATNFPVIAGIIMAILLIKAVVATAVCAVFGLSFANAQQAGVYLCQGGEFAFVTFGMARGLGILTPLQTKILLTSVAMTMAVTPALVEASHHFAKRMEENSGFTHYMGEDRDANEIKESEDFVVVIGYGTVGKLICELLDSKLIKYIGIEVNPNKAIEARNRGLPVFYGDITRPEVAEAFSVGKAKGCVVTISEKLDTNRAVITLRRLYPNLKIFARAKNDQHRERLMKTLDVVAMVPVLPEDSLLLTLPFGGAVLSSLGAPVEEVKAILETKRKEIIELRNPEFGRDDLLMLGFNTVGDASADVSAADMEGVEAEYVADREGEEIPQKEKESQERKDEIVKKVLEAGA</sequence>